<dbReference type="Proteomes" id="UP000002729">
    <property type="component" value="Unassembled WGS sequence"/>
</dbReference>
<feature type="coiled-coil region" evidence="1">
    <location>
        <begin position="444"/>
        <end position="499"/>
    </location>
</feature>
<dbReference type="AlphaFoldDB" id="F0YEI3"/>
<keyword evidence="4" id="KW-1185">Reference proteome</keyword>
<dbReference type="EMBL" id="GL833134">
    <property type="protein sequence ID" value="EGB06563.1"/>
    <property type="molecule type" value="Genomic_DNA"/>
</dbReference>
<dbReference type="GeneID" id="20225417"/>
<accession>F0YEI3</accession>
<dbReference type="RefSeq" id="XP_009038738.1">
    <property type="nucleotide sequence ID" value="XM_009040490.1"/>
</dbReference>
<evidence type="ECO:0000256" key="1">
    <source>
        <dbReference type="SAM" id="Coils"/>
    </source>
</evidence>
<proteinExistence type="predicted"/>
<sequence>MVALGDPQLFKRFLARPRRDSRSTESDGAFELDEFGAPRQRASSSSSVDDFSGERRSSGHSASRDSYGSPAPSKTDWGPAPRASHWLRRGSASPEAPPDAVAVRRGSAATSASSASSDVGDAPEAPDRRDPPGFVARGGASLPPLEPPGLQSAPHRPRRPSSPRDRRGSSPCSLDAVYEDPLDSPLPPGHRPVAEGRRKSETGLVADAEAIRRKSSFRLDAGDDDEFNRAYEDGLNALHDHLDTSEAQVGVNKTYQRHLASSLQAGVDEAGGSRVVRVSDPLITTDMVRRKSTMGASGVAIAPHIRDALEQARLAAQESEAPREPLMEAPSFPKPASETARDAEDLRKALERANAVEGDLSRALLKVSSSGRRESSLVNRLAEKEKQVRDLRAYVHDALRLRDKAHAYLRASHLDPAVGLEMELLAAGGGGGAPPPPAEADPTVDELRAALAASELARDQLKADNASLAQQLREAKEWNDNLEQEREDLYHLLDEAKSGNGAAMETS</sequence>
<evidence type="ECO:0000313" key="3">
    <source>
        <dbReference type="EMBL" id="EGB06563.1"/>
    </source>
</evidence>
<dbReference type="KEGG" id="aaf:AURANDRAFT_65605"/>
<name>F0YEI3_AURAN</name>
<feature type="region of interest" description="Disordered" evidence="2">
    <location>
        <begin position="317"/>
        <end position="339"/>
    </location>
</feature>
<evidence type="ECO:0000313" key="4">
    <source>
        <dbReference type="Proteomes" id="UP000002729"/>
    </source>
</evidence>
<organism evidence="4">
    <name type="scientific">Aureococcus anophagefferens</name>
    <name type="common">Harmful bloom alga</name>
    <dbReference type="NCBI Taxonomy" id="44056"/>
    <lineage>
        <taxon>Eukaryota</taxon>
        <taxon>Sar</taxon>
        <taxon>Stramenopiles</taxon>
        <taxon>Ochrophyta</taxon>
        <taxon>Pelagophyceae</taxon>
        <taxon>Pelagomonadales</taxon>
        <taxon>Pelagomonadaceae</taxon>
        <taxon>Aureococcus</taxon>
    </lineage>
</organism>
<feature type="compositionally biased region" description="Low complexity" evidence="2">
    <location>
        <begin position="100"/>
        <end position="123"/>
    </location>
</feature>
<reference evidence="3 4" key="1">
    <citation type="journal article" date="2011" name="Proc. Natl. Acad. Sci. U.S.A.">
        <title>Niche of harmful alga Aureococcus anophagefferens revealed through ecogenomics.</title>
        <authorList>
            <person name="Gobler C.J."/>
            <person name="Berry D.L."/>
            <person name="Dyhrman S.T."/>
            <person name="Wilhelm S.W."/>
            <person name="Salamov A."/>
            <person name="Lobanov A.V."/>
            <person name="Zhang Y."/>
            <person name="Collier J.L."/>
            <person name="Wurch L.L."/>
            <person name="Kustka A.B."/>
            <person name="Dill B.D."/>
            <person name="Shah M."/>
            <person name="VerBerkmoes N.C."/>
            <person name="Kuo A."/>
            <person name="Terry A."/>
            <person name="Pangilinan J."/>
            <person name="Lindquist E.A."/>
            <person name="Lucas S."/>
            <person name="Paulsen I.T."/>
            <person name="Hattenrath-Lehmann T.K."/>
            <person name="Talmage S.C."/>
            <person name="Walker E.A."/>
            <person name="Koch F."/>
            <person name="Burson A.M."/>
            <person name="Marcoval M.A."/>
            <person name="Tang Y.Z."/>
            <person name="Lecleir G.R."/>
            <person name="Coyne K.J."/>
            <person name="Berg G.M."/>
            <person name="Bertrand E.M."/>
            <person name="Saito M.A."/>
            <person name="Gladyshev V.N."/>
            <person name="Grigoriev I.V."/>
        </authorList>
    </citation>
    <scope>NUCLEOTIDE SEQUENCE [LARGE SCALE GENOMIC DNA]</scope>
    <source>
        <strain evidence="4">CCMP 1984</strain>
    </source>
</reference>
<keyword evidence="1" id="KW-0175">Coiled coil</keyword>
<protein>
    <submittedName>
        <fullName evidence="3">Uncharacterized protein</fullName>
    </submittedName>
</protein>
<feature type="compositionally biased region" description="Basic and acidic residues" evidence="2">
    <location>
        <begin position="192"/>
        <end position="201"/>
    </location>
</feature>
<evidence type="ECO:0000256" key="2">
    <source>
        <dbReference type="SAM" id="MobiDB-lite"/>
    </source>
</evidence>
<gene>
    <name evidence="3" type="ORF">AURANDRAFT_65605</name>
</gene>
<dbReference type="InParanoid" id="F0YEI3"/>
<feature type="region of interest" description="Disordered" evidence="2">
    <location>
        <begin position="1"/>
        <end position="206"/>
    </location>
</feature>